<dbReference type="InterPro" id="IPR023213">
    <property type="entry name" value="CAT-like_dom_sf"/>
</dbReference>
<reference evidence="1 2" key="1">
    <citation type="submission" date="2021-12" db="EMBL/GenBank/DDBJ databases">
        <title>Genome sequencing of bacteria with rrn-lacking chromosome and rrn-plasmid.</title>
        <authorList>
            <person name="Anda M."/>
            <person name="Iwasaki W."/>
        </authorList>
    </citation>
    <scope>NUCLEOTIDE SEQUENCE [LARGE SCALE GENOMIC DNA]</scope>
    <source>
        <strain evidence="1 2">NBRC 15940</strain>
    </source>
</reference>
<dbReference type="PANTHER" id="PTHR38474">
    <property type="entry name" value="SLR0299 PROTEIN"/>
    <property type="match status" value="1"/>
</dbReference>
<dbReference type="PANTHER" id="PTHR38474:SF1">
    <property type="entry name" value="SLR0299 PROTEIN"/>
    <property type="match status" value="1"/>
</dbReference>
<name>A0AAN4W2K3_9BACT</name>
<evidence type="ECO:0008006" key="3">
    <source>
        <dbReference type="Google" id="ProtNLM"/>
    </source>
</evidence>
<dbReference type="EMBL" id="BQKE01000003">
    <property type="protein sequence ID" value="GJM63453.1"/>
    <property type="molecule type" value="Genomic_DNA"/>
</dbReference>
<gene>
    <name evidence="1" type="ORF">PEDI_40050</name>
</gene>
<dbReference type="Pfam" id="PF00302">
    <property type="entry name" value="CAT"/>
    <property type="match status" value="1"/>
</dbReference>
<dbReference type="SMART" id="SM01059">
    <property type="entry name" value="CAT"/>
    <property type="match status" value="1"/>
</dbReference>
<dbReference type="Gene3D" id="3.30.559.10">
    <property type="entry name" value="Chloramphenicol acetyltransferase-like domain"/>
    <property type="match status" value="1"/>
</dbReference>
<dbReference type="Proteomes" id="UP001310022">
    <property type="component" value="Unassembled WGS sequence"/>
</dbReference>
<protein>
    <recommendedName>
        <fullName evidence="3">Chloramphenicol acetyltransferase</fullName>
    </recommendedName>
</protein>
<dbReference type="AlphaFoldDB" id="A0AAN4W2K3"/>
<keyword evidence="2" id="KW-1185">Reference proteome</keyword>
<dbReference type="InterPro" id="IPR001707">
    <property type="entry name" value="Cmp_AcTrfase"/>
</dbReference>
<organism evidence="1 2">
    <name type="scientific">Persicobacter diffluens</name>
    <dbReference type="NCBI Taxonomy" id="981"/>
    <lineage>
        <taxon>Bacteria</taxon>
        <taxon>Pseudomonadati</taxon>
        <taxon>Bacteroidota</taxon>
        <taxon>Cytophagia</taxon>
        <taxon>Cytophagales</taxon>
        <taxon>Persicobacteraceae</taxon>
        <taxon>Persicobacter</taxon>
    </lineage>
</organism>
<sequence>MSIPVNDIPLEELLKQYQGRALSQEEISSYERWSLDFFHNKAFVNEPNLQMTLQLDITEALKTYKDQYNNVPEASFTAYLMWHLVQTMKSHPAFRYRKIGDQWYLFDNLPLFSPIAIGGDIRFTEITVDNVAGDPPKDFFKNYRLAIKESKNRDAFSPLPPSVWATAHFVGNLPNLQFTGFSLHTPAKSSGRPYFYFGKRYNQEERQFIPLLITFDHSNLDPFLLSAFMADFEKNIQSP</sequence>
<dbReference type="GO" id="GO:0008811">
    <property type="term" value="F:chloramphenicol O-acetyltransferase activity"/>
    <property type="evidence" value="ECO:0007669"/>
    <property type="project" value="InterPro"/>
</dbReference>
<proteinExistence type="predicted"/>
<evidence type="ECO:0000313" key="2">
    <source>
        <dbReference type="Proteomes" id="UP001310022"/>
    </source>
</evidence>
<accession>A0AAN4W2K3</accession>
<evidence type="ECO:0000313" key="1">
    <source>
        <dbReference type="EMBL" id="GJM63453.1"/>
    </source>
</evidence>
<dbReference type="SUPFAM" id="SSF52777">
    <property type="entry name" value="CoA-dependent acyltransferases"/>
    <property type="match status" value="1"/>
</dbReference>
<comment type="caution">
    <text evidence="1">The sequence shown here is derived from an EMBL/GenBank/DDBJ whole genome shotgun (WGS) entry which is preliminary data.</text>
</comment>
<dbReference type="RefSeq" id="WP_338238614.1">
    <property type="nucleotide sequence ID" value="NZ_BQKE01000003.1"/>
</dbReference>